<dbReference type="GO" id="GO:0005840">
    <property type="term" value="C:ribosome"/>
    <property type="evidence" value="ECO:0007669"/>
    <property type="project" value="UniProtKB-KW"/>
</dbReference>
<dbReference type="PROSITE" id="PS01191">
    <property type="entry name" value="RIBOSOMAL_S3AE"/>
    <property type="match status" value="1"/>
</dbReference>
<dbReference type="GO" id="GO:0003735">
    <property type="term" value="F:structural constituent of ribosome"/>
    <property type="evidence" value="ECO:0007669"/>
    <property type="project" value="InterPro"/>
</dbReference>
<dbReference type="GO" id="GO:1990904">
    <property type="term" value="C:ribonucleoprotein complex"/>
    <property type="evidence" value="ECO:0007669"/>
    <property type="project" value="UniProtKB-KW"/>
</dbReference>
<proteinExistence type="inferred from homology"/>
<accession>A0A1L2JM21</accession>
<keyword evidence="2 3" id="KW-0687">Ribonucleoprotein</keyword>
<organism evidence="4">
    <name type="scientific">uncultured korarchaeote</name>
    <dbReference type="NCBI Taxonomy" id="161241"/>
    <lineage>
        <taxon>Archaea</taxon>
        <taxon>Thermoproteota</taxon>
        <taxon>environmental samples</taxon>
    </lineage>
</organism>
<name>A0A1L2JM21_9CREN</name>
<dbReference type="EMBL" id="KX764897">
    <property type="protein sequence ID" value="AOZ55984.1"/>
    <property type="molecule type" value="Genomic_DNA"/>
</dbReference>
<keyword evidence="1 3" id="KW-0689">Ribosomal protein</keyword>
<reference evidence="4" key="1">
    <citation type="journal article" date="2017" name="Nature">
        <title>Metagenomic exploration of ASGARD archaea illuminates the origin of cellular complexity in eukaryotes.</title>
        <authorList>
            <person name="Zaremba-Niedzwiedzka K."/>
            <person name="Caceres E.F."/>
            <person name="Saw J.H.W."/>
            <person name="Backstrom D."/>
            <person name="Juzokaite L."/>
            <person name="Vancaester E."/>
            <person name="Seitz K.W."/>
            <person name="Anantharaman K."/>
            <person name="Starnawski P."/>
            <person name="Kjeldsen K.U."/>
            <person name="Stott M.B."/>
            <person name="Nunoura T."/>
            <person name="Banfield J.F."/>
            <person name="Schramm A."/>
            <person name="Baker B.J."/>
            <person name="Spang A."/>
            <person name="Ettema T.J.G."/>
        </authorList>
    </citation>
    <scope>NUCLEOTIDE SEQUENCE</scope>
    <source>
        <strain evidence="4">TIV_3</strain>
    </source>
</reference>
<dbReference type="InterPro" id="IPR018281">
    <property type="entry name" value="Ribosomal_eS1_CS"/>
</dbReference>
<evidence type="ECO:0000256" key="2">
    <source>
        <dbReference type="ARBA" id="ARBA00023274"/>
    </source>
</evidence>
<dbReference type="Pfam" id="PF01015">
    <property type="entry name" value="Ribosomal_S3Ae"/>
    <property type="match status" value="1"/>
</dbReference>
<evidence type="ECO:0000313" key="4">
    <source>
        <dbReference type="EMBL" id="AOZ55984.1"/>
    </source>
</evidence>
<comment type="similarity">
    <text evidence="3">Belongs to the eukaryotic ribosomal protein eS1 family.</text>
</comment>
<dbReference type="GO" id="GO:0006412">
    <property type="term" value="P:translation"/>
    <property type="evidence" value="ECO:0007669"/>
    <property type="project" value="InterPro"/>
</dbReference>
<dbReference type="SMART" id="SM01397">
    <property type="entry name" value="Ribosomal_S3Ae"/>
    <property type="match status" value="1"/>
</dbReference>
<sequence length="198" mass="23017">MSSRRGGRGKRRIPKHWVPVIALDLFRGEKIGAVLMGKPESVIGRVLEVTLRDLTGSFEHEKYKLYYRVTEVEDGIVYGRFCKAAISRDFRASMIRRRSSLVELYVDSKTSDEIPVRHFHTIVTRYRIRTSMKRAIRKLVSEKLLEIIPTLTLDEYVKSVLFGSPIKLNEELAQASRKICPIKNVDLRKLLRTDMIRR</sequence>
<dbReference type="InterPro" id="IPR001593">
    <property type="entry name" value="Ribosomal_eS1"/>
</dbReference>
<protein>
    <submittedName>
        <fullName evidence="4">Ribosomal protein S3AE</fullName>
    </submittedName>
</protein>
<evidence type="ECO:0000256" key="1">
    <source>
        <dbReference type="ARBA" id="ARBA00022980"/>
    </source>
</evidence>
<dbReference type="AlphaFoldDB" id="A0A1L2JM21"/>
<evidence type="ECO:0000256" key="3">
    <source>
        <dbReference type="RuleBase" id="RU000668"/>
    </source>
</evidence>